<dbReference type="Pfam" id="PF08279">
    <property type="entry name" value="HTH_11"/>
    <property type="match status" value="1"/>
</dbReference>
<gene>
    <name evidence="3" type="ORF">BN53_01840</name>
</gene>
<dbReference type="InterPro" id="IPR051534">
    <property type="entry name" value="CBASS_pafABC_assoc_protein"/>
</dbReference>
<dbReference type="InterPro" id="IPR036390">
    <property type="entry name" value="WH_DNA-bd_sf"/>
</dbReference>
<dbReference type="eggNOG" id="COG2378">
    <property type="taxonomic scope" value="Bacteria"/>
</dbReference>
<proteinExistence type="predicted"/>
<evidence type="ECO:0000313" key="3">
    <source>
        <dbReference type="EMBL" id="CCI84845.1"/>
    </source>
</evidence>
<evidence type="ECO:0000259" key="2">
    <source>
        <dbReference type="Pfam" id="PF13280"/>
    </source>
</evidence>
<dbReference type="Gene3D" id="1.10.10.10">
    <property type="entry name" value="Winged helix-like DNA-binding domain superfamily/Winged helix DNA-binding domain"/>
    <property type="match status" value="1"/>
</dbReference>
<sequence length="308" mass="36029">MQKSARLNQELIFLSDKKSFNLQDLMNEFQISKRTALRDLEALEELGMAFYSTPGRSGGYQLMQTKLLTPIYFSQEEITAIFFALKAMTIMSETPFTRSFSQIRDKLLKNLSDTSKVQVEKAQEVVVFYNIPAVSYSGNLDQLLQAILKDRVVELDYHDKKVQLQPYQLFYRDGYWFCAGLDLLTSNWWNYRTDEIDDFKLLKSLKAPYSRDELAQFAEAGDKIARGNRFSVDLTEKGKAHFLRNPYPNMQLVENKQQLQLIGTYNKHVFDFLVDYLITFATEIHNIKPDELRQAYLKRVLEMLNHNF</sequence>
<evidence type="ECO:0000259" key="1">
    <source>
        <dbReference type="Pfam" id="PF08279"/>
    </source>
</evidence>
<dbReference type="PATRIC" id="fig|1423790.3.peg.936"/>
<dbReference type="InterPro" id="IPR026881">
    <property type="entry name" value="WYL_dom"/>
</dbReference>
<dbReference type="Pfam" id="PF13280">
    <property type="entry name" value="WYL"/>
    <property type="match status" value="1"/>
</dbReference>
<reference evidence="3 4" key="1">
    <citation type="submission" date="2012-06" db="EMBL/GenBank/DDBJ databases">
        <title>Draft Genome Sequence of Lactobacillus pasteurii CRBIP 24.76T.</title>
        <authorList>
            <person name="Cousin S."/>
            <person name="Bouchier C."/>
            <person name="Loux V."/>
            <person name="Ma L."/>
            <person name="Creno S."/>
            <person name="Bizet C."/>
            <person name="Clermont D."/>
        </authorList>
    </citation>
    <scope>NUCLEOTIDE SEQUENCE [LARGE SCALE GENOMIC DNA]</scope>
    <source>
        <strain evidence="4">CRBIP 24.76T</strain>
    </source>
</reference>
<dbReference type="EMBL" id="CAKD01000013">
    <property type="protein sequence ID" value="CCI84845.1"/>
    <property type="molecule type" value="Genomic_DNA"/>
</dbReference>
<dbReference type="AlphaFoldDB" id="I7JXP2"/>
<dbReference type="SUPFAM" id="SSF46785">
    <property type="entry name" value="Winged helix' DNA-binding domain"/>
    <property type="match status" value="1"/>
</dbReference>
<dbReference type="PROSITE" id="PS52050">
    <property type="entry name" value="WYL"/>
    <property type="match status" value="1"/>
</dbReference>
<dbReference type="InterPro" id="IPR036388">
    <property type="entry name" value="WH-like_DNA-bd_sf"/>
</dbReference>
<dbReference type="PANTHER" id="PTHR34580">
    <property type="match status" value="1"/>
</dbReference>
<dbReference type="InterPro" id="IPR013196">
    <property type="entry name" value="HTH_11"/>
</dbReference>
<dbReference type="STRING" id="1423790.BN53_01840"/>
<dbReference type="PANTHER" id="PTHR34580:SF9">
    <property type="entry name" value="SLL5097 PROTEIN"/>
    <property type="match status" value="1"/>
</dbReference>
<accession>I7JXP2</accession>
<protein>
    <submittedName>
        <fullName evidence="3">DeoR family transcriptional regulator</fullName>
    </submittedName>
</protein>
<feature type="domain" description="Helix-turn-helix type 11" evidence="1">
    <location>
        <begin position="6"/>
        <end position="61"/>
    </location>
</feature>
<evidence type="ECO:0000313" key="4">
    <source>
        <dbReference type="Proteomes" id="UP000009311"/>
    </source>
</evidence>
<comment type="caution">
    <text evidence="3">The sequence shown here is derived from an EMBL/GenBank/DDBJ whole genome shotgun (WGS) entry which is preliminary data.</text>
</comment>
<dbReference type="Proteomes" id="UP000009311">
    <property type="component" value="Unassembled WGS sequence"/>
</dbReference>
<organism evidence="3 4">
    <name type="scientific">Lactobacillus pasteurii DSM 23907 = CRBIP 24.76</name>
    <dbReference type="NCBI Taxonomy" id="1423790"/>
    <lineage>
        <taxon>Bacteria</taxon>
        <taxon>Bacillati</taxon>
        <taxon>Bacillota</taxon>
        <taxon>Bacilli</taxon>
        <taxon>Lactobacillales</taxon>
        <taxon>Lactobacillaceae</taxon>
        <taxon>Lactobacillus</taxon>
    </lineage>
</organism>
<dbReference type="OrthoDB" id="9815009at2"/>
<keyword evidence="4" id="KW-1185">Reference proteome</keyword>
<dbReference type="RefSeq" id="WP_009559398.1">
    <property type="nucleotide sequence ID" value="NZ_AYZN01000002.1"/>
</dbReference>
<feature type="domain" description="WYL" evidence="2">
    <location>
        <begin position="139"/>
        <end position="200"/>
    </location>
</feature>
<name>I7JXP2_9LACO</name>